<dbReference type="PROSITE" id="PS00107">
    <property type="entry name" value="PROTEIN_KINASE_ATP"/>
    <property type="match status" value="1"/>
</dbReference>
<evidence type="ECO:0000259" key="8">
    <source>
        <dbReference type="PROSITE" id="PS50011"/>
    </source>
</evidence>
<keyword evidence="3 6" id="KW-0547">Nucleotide-binding</keyword>
<evidence type="ECO:0000256" key="7">
    <source>
        <dbReference type="SAM" id="MobiDB-lite"/>
    </source>
</evidence>
<keyword evidence="4" id="KW-0418">Kinase</keyword>
<dbReference type="InterPro" id="IPR050205">
    <property type="entry name" value="CDPK_Ser/Thr_kinases"/>
</dbReference>
<evidence type="ECO:0000313" key="10">
    <source>
        <dbReference type="Proteomes" id="UP000789595"/>
    </source>
</evidence>
<dbReference type="Gene3D" id="1.10.510.10">
    <property type="entry name" value="Transferase(Phosphotransferase) domain 1"/>
    <property type="match status" value="1"/>
</dbReference>
<evidence type="ECO:0000256" key="4">
    <source>
        <dbReference type="ARBA" id="ARBA00022777"/>
    </source>
</evidence>
<evidence type="ECO:0000256" key="3">
    <source>
        <dbReference type="ARBA" id="ARBA00022741"/>
    </source>
</evidence>
<comment type="caution">
    <text evidence="9">The sequence shown here is derived from an EMBL/GenBank/DDBJ whole genome shotgun (WGS) entry which is preliminary data.</text>
</comment>
<evidence type="ECO:0000256" key="5">
    <source>
        <dbReference type="ARBA" id="ARBA00022840"/>
    </source>
</evidence>
<evidence type="ECO:0000313" key="9">
    <source>
        <dbReference type="EMBL" id="CAH0376558.1"/>
    </source>
</evidence>
<organism evidence="9 10">
    <name type="scientific">Pelagomonas calceolata</name>
    <dbReference type="NCBI Taxonomy" id="35677"/>
    <lineage>
        <taxon>Eukaryota</taxon>
        <taxon>Sar</taxon>
        <taxon>Stramenopiles</taxon>
        <taxon>Ochrophyta</taxon>
        <taxon>Pelagophyceae</taxon>
        <taxon>Pelagomonadales</taxon>
        <taxon>Pelagomonadaceae</taxon>
        <taxon>Pelagomonas</taxon>
    </lineage>
</organism>
<keyword evidence="10" id="KW-1185">Reference proteome</keyword>
<evidence type="ECO:0000256" key="6">
    <source>
        <dbReference type="PROSITE-ProRule" id="PRU10141"/>
    </source>
</evidence>
<gene>
    <name evidence="9" type="ORF">PECAL_5P11560</name>
</gene>
<dbReference type="Proteomes" id="UP000789595">
    <property type="component" value="Unassembled WGS sequence"/>
</dbReference>
<sequence>MGCAASTGPLYRDEHDFATTAAYYDKDEDVKKDWVENEQLGEGMFARVVKVTRKSTNQQYACKVLRKTTVIEDNEIKLAPKASDLLREIDCLRRVGGAKGCLKLCGVVESPSELRLVMELCAGSLLDYVHDLDQFDERFAALYASQLLEAVAYHLVRLGERVHLPDVGRRRLPGVRLAVQRRFGRRRPLGPRPRRGPQLGRRDRHRAGRPRRGARGARLRLVVAAPKVPHVHPHLHRSA</sequence>
<dbReference type="GO" id="GO:0004674">
    <property type="term" value="F:protein serine/threonine kinase activity"/>
    <property type="evidence" value="ECO:0007669"/>
    <property type="project" value="UniProtKB-KW"/>
</dbReference>
<name>A0A8J2SNL0_9STRA</name>
<keyword evidence="1" id="KW-0723">Serine/threonine-protein kinase</keyword>
<feature type="domain" description="Protein kinase" evidence="8">
    <location>
        <begin position="34"/>
        <end position="239"/>
    </location>
</feature>
<accession>A0A8J2SNL0</accession>
<dbReference type="InterPro" id="IPR017441">
    <property type="entry name" value="Protein_kinase_ATP_BS"/>
</dbReference>
<keyword evidence="2" id="KW-0808">Transferase</keyword>
<feature type="binding site" evidence="6">
    <location>
        <position position="63"/>
    </location>
    <ligand>
        <name>ATP</name>
        <dbReference type="ChEBI" id="CHEBI:30616"/>
    </ligand>
</feature>
<evidence type="ECO:0000256" key="2">
    <source>
        <dbReference type="ARBA" id="ARBA00022679"/>
    </source>
</evidence>
<dbReference type="EMBL" id="CAKKNE010000005">
    <property type="protein sequence ID" value="CAH0376558.1"/>
    <property type="molecule type" value="Genomic_DNA"/>
</dbReference>
<dbReference type="SMART" id="SM00220">
    <property type="entry name" value="S_TKc"/>
    <property type="match status" value="1"/>
</dbReference>
<feature type="compositionally biased region" description="Basic residues" evidence="7">
    <location>
        <begin position="202"/>
        <end position="218"/>
    </location>
</feature>
<feature type="region of interest" description="Disordered" evidence="7">
    <location>
        <begin position="186"/>
        <end position="218"/>
    </location>
</feature>
<dbReference type="SUPFAM" id="SSF56112">
    <property type="entry name" value="Protein kinase-like (PK-like)"/>
    <property type="match status" value="1"/>
</dbReference>
<dbReference type="OrthoDB" id="45105at2759"/>
<dbReference type="InterPro" id="IPR011009">
    <property type="entry name" value="Kinase-like_dom_sf"/>
</dbReference>
<dbReference type="AlphaFoldDB" id="A0A8J2SNL0"/>
<reference evidence="9" key="1">
    <citation type="submission" date="2021-11" db="EMBL/GenBank/DDBJ databases">
        <authorList>
            <consortium name="Genoscope - CEA"/>
            <person name="William W."/>
        </authorList>
    </citation>
    <scope>NUCLEOTIDE SEQUENCE</scope>
</reference>
<dbReference type="PROSITE" id="PS50011">
    <property type="entry name" value="PROTEIN_KINASE_DOM"/>
    <property type="match status" value="1"/>
</dbReference>
<dbReference type="GO" id="GO:0005524">
    <property type="term" value="F:ATP binding"/>
    <property type="evidence" value="ECO:0007669"/>
    <property type="project" value="UniProtKB-UniRule"/>
</dbReference>
<dbReference type="Pfam" id="PF00069">
    <property type="entry name" value="Pkinase"/>
    <property type="match status" value="1"/>
</dbReference>
<proteinExistence type="predicted"/>
<evidence type="ECO:0000256" key="1">
    <source>
        <dbReference type="ARBA" id="ARBA00022527"/>
    </source>
</evidence>
<keyword evidence="5 6" id="KW-0067">ATP-binding</keyword>
<dbReference type="PANTHER" id="PTHR24349">
    <property type="entry name" value="SERINE/THREONINE-PROTEIN KINASE"/>
    <property type="match status" value="1"/>
</dbReference>
<feature type="compositionally biased region" description="Basic residues" evidence="7">
    <location>
        <begin position="186"/>
        <end position="195"/>
    </location>
</feature>
<dbReference type="InterPro" id="IPR000719">
    <property type="entry name" value="Prot_kinase_dom"/>
</dbReference>
<protein>
    <recommendedName>
        <fullName evidence="8">Protein kinase domain-containing protein</fullName>
    </recommendedName>
</protein>